<dbReference type="GeneID" id="81122720"/>
<evidence type="ECO:0000313" key="2">
    <source>
        <dbReference type="EMBL" id="MFC7135895.1"/>
    </source>
</evidence>
<feature type="compositionally biased region" description="Acidic residues" evidence="1">
    <location>
        <begin position="113"/>
        <end position="133"/>
    </location>
</feature>
<name>A0ABD5XS53_9EURY</name>
<feature type="compositionally biased region" description="Acidic residues" evidence="1">
    <location>
        <begin position="84"/>
        <end position="95"/>
    </location>
</feature>
<dbReference type="Proteomes" id="UP001596368">
    <property type="component" value="Unassembled WGS sequence"/>
</dbReference>
<organism evidence="2 3">
    <name type="scientific">Halobaculum litoreum</name>
    <dbReference type="NCBI Taxonomy" id="3031998"/>
    <lineage>
        <taxon>Archaea</taxon>
        <taxon>Methanobacteriati</taxon>
        <taxon>Methanobacteriota</taxon>
        <taxon>Stenosarchaea group</taxon>
        <taxon>Halobacteria</taxon>
        <taxon>Halobacteriales</taxon>
        <taxon>Haloferacaceae</taxon>
        <taxon>Halobaculum</taxon>
    </lineage>
</organism>
<reference evidence="2 3" key="1">
    <citation type="journal article" date="2019" name="Int. J. Syst. Evol. Microbiol.">
        <title>The Global Catalogue of Microorganisms (GCM) 10K type strain sequencing project: providing services to taxonomists for standard genome sequencing and annotation.</title>
        <authorList>
            <consortium name="The Broad Institute Genomics Platform"/>
            <consortium name="The Broad Institute Genome Sequencing Center for Infectious Disease"/>
            <person name="Wu L."/>
            <person name="Ma J."/>
        </authorList>
    </citation>
    <scope>NUCLEOTIDE SEQUENCE [LARGE SCALE GENOMIC DNA]</scope>
    <source>
        <strain evidence="2 3">DT92</strain>
    </source>
</reference>
<comment type="caution">
    <text evidence="2">The sequence shown here is derived from an EMBL/GenBank/DDBJ whole genome shotgun (WGS) entry which is preliminary data.</text>
</comment>
<evidence type="ECO:0000313" key="3">
    <source>
        <dbReference type="Proteomes" id="UP001596368"/>
    </source>
</evidence>
<protein>
    <submittedName>
        <fullName evidence="2">Uncharacterized protein</fullName>
    </submittedName>
</protein>
<feature type="compositionally biased region" description="Basic residues" evidence="1">
    <location>
        <begin position="151"/>
        <end position="167"/>
    </location>
</feature>
<dbReference type="EMBL" id="JBHSZG010000001">
    <property type="protein sequence ID" value="MFC7135895.1"/>
    <property type="molecule type" value="Genomic_DNA"/>
</dbReference>
<feature type="region of interest" description="Disordered" evidence="1">
    <location>
        <begin position="57"/>
        <end position="167"/>
    </location>
</feature>
<proteinExistence type="predicted"/>
<accession>A0ABD5XS53</accession>
<sequence>MRELDCDFCGEPAAGAYEVLPTELDPTPDEQVRVVLCAGCRETLDGVLTPLLDRLGASDEGGVDPSFADATAGHAPPEAPPSEDGIDEGDDDPDLAVDAAGHAPPPTPSAPDGDPDAAPDGDDATSEEADATSEETNRTPAQRMPRETRRTRTPGRRPARSRRTSGR</sequence>
<gene>
    <name evidence="2" type="ORF">ACFQRB_03505</name>
</gene>
<dbReference type="RefSeq" id="WP_284012690.1">
    <property type="nucleotide sequence ID" value="NZ_CP126156.1"/>
</dbReference>
<evidence type="ECO:0000256" key="1">
    <source>
        <dbReference type="SAM" id="MobiDB-lite"/>
    </source>
</evidence>
<keyword evidence="3" id="KW-1185">Reference proteome</keyword>
<dbReference type="AlphaFoldDB" id="A0ABD5XS53"/>